<dbReference type="PROSITE" id="PS52016">
    <property type="entry name" value="TONB_DEPENDENT_REC_3"/>
    <property type="match status" value="1"/>
</dbReference>
<evidence type="ECO:0000256" key="14">
    <source>
        <dbReference type="SAM" id="SignalP"/>
    </source>
</evidence>
<keyword evidence="2 11" id="KW-0813">Transport</keyword>
<keyword evidence="7" id="KW-0406">Ion transport</keyword>
<evidence type="ECO:0000256" key="8">
    <source>
        <dbReference type="ARBA" id="ARBA00023077"/>
    </source>
</evidence>
<evidence type="ECO:0000256" key="12">
    <source>
        <dbReference type="RuleBase" id="RU003357"/>
    </source>
</evidence>
<evidence type="ECO:0000256" key="1">
    <source>
        <dbReference type="ARBA" id="ARBA00004571"/>
    </source>
</evidence>
<sequence length="516" mass="54678">MVTKNAHCRTRRQVGAAVLLACAAPAPAVLAQSIPEVVISAELFTTLARTTPVSVGVIEAREVEAKGIVDLQGLVGVIAGVSVPNGFSNMPQAVTIRGVGGSLPAMNQAVGIYLDDVPLLRGYANALWDFPDIERIEVLRGPQGTLYGQNSSAGAVKFVTRAPTPERQAWFSLAAGNRGARDMRGYVNGALGPGLSASLGLSRRTNDGFGYNATRGERVNQLDVAQFQAKLRWSGTPGLDVVLAVDGVGDRSDTHTLNYPLNHPRAAPRVNFTPAGPGALERLGGGGSLRIVKQLGSGLELRAITGYRRYRDDPSIADFGGLEISRMVISQVVAQKAFSQELQLQGRGGKLDWTAGLMLVRDQFDFRRFTAVQPPGAPAPVYSDAQSAQRTRELGAYAQGRYKLGAAGGVTLGLRGYKTRQTGSNEFWRANSAGTRVANVYLAPGLEAESSGVLPRIALDHQWSQATYLYASYARGEKFGGFNRAAESQASAQQPSNPERAATLEAGSRAATPTAG</sequence>
<feature type="signal peptide" evidence="14">
    <location>
        <begin position="1"/>
        <end position="31"/>
    </location>
</feature>
<evidence type="ECO:0000256" key="2">
    <source>
        <dbReference type="ARBA" id="ARBA00022448"/>
    </source>
</evidence>
<evidence type="ECO:0000256" key="5">
    <source>
        <dbReference type="ARBA" id="ARBA00022692"/>
    </source>
</evidence>
<accession>A0A7Y2JX25</accession>
<evidence type="ECO:0000313" key="18">
    <source>
        <dbReference type="Proteomes" id="UP000533905"/>
    </source>
</evidence>
<comment type="subcellular location">
    <subcellularLocation>
        <location evidence="1 11">Cell outer membrane</location>
        <topology evidence="1 11">Multi-pass membrane protein</topology>
    </subcellularLocation>
</comment>
<gene>
    <name evidence="17" type="ORF">HGB41_03090</name>
</gene>
<dbReference type="EMBL" id="JABAIV010000001">
    <property type="protein sequence ID" value="NNG21993.1"/>
    <property type="molecule type" value="Genomic_DNA"/>
</dbReference>
<evidence type="ECO:0000256" key="4">
    <source>
        <dbReference type="ARBA" id="ARBA00022496"/>
    </source>
</evidence>
<proteinExistence type="inferred from homology"/>
<dbReference type="GO" id="GO:0006826">
    <property type="term" value="P:iron ion transport"/>
    <property type="evidence" value="ECO:0007669"/>
    <property type="project" value="UniProtKB-KW"/>
</dbReference>
<dbReference type="AlphaFoldDB" id="A0A7Y2JX25"/>
<reference evidence="17 18" key="1">
    <citation type="submission" date="2020-04" db="EMBL/GenBank/DDBJ databases">
        <title>Massilia sp. nov., a cold adapted bacteria isolated from Arctic soil.</title>
        <authorList>
            <person name="Son J."/>
            <person name="Ka J.-O."/>
        </authorList>
    </citation>
    <scope>NUCLEOTIDE SEQUENCE [LARGE SCALE GENOMIC DNA]</scope>
    <source>
        <strain evidence="17 18">ML15P13</strain>
    </source>
</reference>
<dbReference type="PANTHER" id="PTHR32552:SF81">
    <property type="entry name" value="TONB-DEPENDENT OUTER MEMBRANE RECEPTOR"/>
    <property type="match status" value="1"/>
</dbReference>
<feature type="region of interest" description="Disordered" evidence="13">
    <location>
        <begin position="484"/>
        <end position="516"/>
    </location>
</feature>
<name>A0A7Y2JX25_9BURK</name>
<dbReference type="InterPro" id="IPR012910">
    <property type="entry name" value="Plug_dom"/>
</dbReference>
<keyword evidence="14" id="KW-0732">Signal</keyword>
<keyword evidence="3 11" id="KW-1134">Transmembrane beta strand</keyword>
<evidence type="ECO:0000256" key="7">
    <source>
        <dbReference type="ARBA" id="ARBA00023065"/>
    </source>
</evidence>
<comment type="similarity">
    <text evidence="11 12">Belongs to the TonB-dependent receptor family.</text>
</comment>
<feature type="domain" description="TonB-dependent receptor-like beta-barrel" evidence="15">
    <location>
        <begin position="208"/>
        <end position="509"/>
    </location>
</feature>
<evidence type="ECO:0000259" key="15">
    <source>
        <dbReference type="Pfam" id="PF00593"/>
    </source>
</evidence>
<dbReference type="Proteomes" id="UP000533905">
    <property type="component" value="Unassembled WGS sequence"/>
</dbReference>
<evidence type="ECO:0000256" key="10">
    <source>
        <dbReference type="ARBA" id="ARBA00023237"/>
    </source>
</evidence>
<evidence type="ECO:0000256" key="9">
    <source>
        <dbReference type="ARBA" id="ARBA00023136"/>
    </source>
</evidence>
<keyword evidence="18" id="KW-1185">Reference proteome</keyword>
<dbReference type="Pfam" id="PF00593">
    <property type="entry name" value="TonB_dep_Rec_b-barrel"/>
    <property type="match status" value="1"/>
</dbReference>
<dbReference type="PANTHER" id="PTHR32552">
    <property type="entry name" value="FERRICHROME IRON RECEPTOR-RELATED"/>
    <property type="match status" value="1"/>
</dbReference>
<organism evidence="17 18">
    <name type="scientific">Telluria aromaticivorans</name>
    <dbReference type="NCBI Taxonomy" id="2725995"/>
    <lineage>
        <taxon>Bacteria</taxon>
        <taxon>Pseudomonadati</taxon>
        <taxon>Pseudomonadota</taxon>
        <taxon>Betaproteobacteria</taxon>
        <taxon>Burkholderiales</taxon>
        <taxon>Oxalobacteraceae</taxon>
        <taxon>Telluria group</taxon>
        <taxon>Telluria</taxon>
    </lineage>
</organism>
<feature type="domain" description="TonB-dependent receptor plug" evidence="16">
    <location>
        <begin position="49"/>
        <end position="155"/>
    </location>
</feature>
<evidence type="ECO:0000256" key="11">
    <source>
        <dbReference type="PROSITE-ProRule" id="PRU01360"/>
    </source>
</evidence>
<dbReference type="Pfam" id="PF07715">
    <property type="entry name" value="Plug"/>
    <property type="match status" value="1"/>
</dbReference>
<dbReference type="InterPro" id="IPR036942">
    <property type="entry name" value="Beta-barrel_TonB_sf"/>
</dbReference>
<protein>
    <submittedName>
        <fullName evidence="17">TonB-dependent receptor</fullName>
    </submittedName>
</protein>
<evidence type="ECO:0000256" key="13">
    <source>
        <dbReference type="SAM" id="MobiDB-lite"/>
    </source>
</evidence>
<evidence type="ECO:0000313" key="17">
    <source>
        <dbReference type="EMBL" id="NNG21993.1"/>
    </source>
</evidence>
<dbReference type="InterPro" id="IPR000531">
    <property type="entry name" value="Beta-barrel_TonB"/>
</dbReference>
<dbReference type="Gene3D" id="2.40.170.20">
    <property type="entry name" value="TonB-dependent receptor, beta-barrel domain"/>
    <property type="match status" value="1"/>
</dbReference>
<keyword evidence="9 11" id="KW-0472">Membrane</keyword>
<dbReference type="GO" id="GO:0009279">
    <property type="term" value="C:cell outer membrane"/>
    <property type="evidence" value="ECO:0007669"/>
    <property type="project" value="UniProtKB-SubCell"/>
</dbReference>
<keyword evidence="5 11" id="KW-0812">Transmembrane</keyword>
<evidence type="ECO:0000259" key="16">
    <source>
        <dbReference type="Pfam" id="PF07715"/>
    </source>
</evidence>
<dbReference type="InterPro" id="IPR039426">
    <property type="entry name" value="TonB-dep_rcpt-like"/>
</dbReference>
<evidence type="ECO:0000256" key="3">
    <source>
        <dbReference type="ARBA" id="ARBA00022452"/>
    </source>
</evidence>
<feature type="chain" id="PRO_5030981225" evidence="14">
    <location>
        <begin position="32"/>
        <end position="516"/>
    </location>
</feature>
<feature type="compositionally biased region" description="Low complexity" evidence="13">
    <location>
        <begin position="485"/>
        <end position="496"/>
    </location>
</feature>
<keyword evidence="6" id="KW-0408">Iron</keyword>
<keyword evidence="8 12" id="KW-0798">TonB box</keyword>
<keyword evidence="4" id="KW-0410">Iron transport</keyword>
<evidence type="ECO:0000256" key="6">
    <source>
        <dbReference type="ARBA" id="ARBA00023004"/>
    </source>
</evidence>
<keyword evidence="17" id="KW-0675">Receptor</keyword>
<keyword evidence="10 11" id="KW-0998">Cell outer membrane</keyword>
<dbReference type="SUPFAM" id="SSF56935">
    <property type="entry name" value="Porins"/>
    <property type="match status" value="1"/>
</dbReference>
<comment type="caution">
    <text evidence="17">The sequence shown here is derived from an EMBL/GenBank/DDBJ whole genome shotgun (WGS) entry which is preliminary data.</text>
</comment>